<dbReference type="AlphaFoldDB" id="A0A0J9SGU0"/>
<proteinExistence type="predicted"/>
<keyword evidence="1" id="KW-0472">Membrane</keyword>
<sequence>MELLICIKTFTFILLVWICQFWHNTGLSRKTTDKELNVVDPPVEALTRRLLSQSESGDDDNFSVFGAGEGIKSMLKNVKELINLNELEEKLNVKKLQELVNINDLQERFNVKKLQEVMKLSDLEEKLNVKKLQELVKLKELKELKEKIKLEEIKEKMKLSKLEEIVNLNELREKINLDHIKEKIKAEKLEEIFKLQEIKEKVNLEELKKSMKLDKLEDMKEKIKLMKLEELIKLKELEEMLKVNEWDGKIKSKYKIVKKGVLSTLKKNKFIYTKLQWAHKHVQRADSYLEKKIFKELCYIDKSKDDPNIDSDTYTKIQLTSYGKLLALPLLVLLIGFICFSAKNAYVWVVIFCGLAAAKFAYLFFKTIKYELSGVGVPKRTMKEYYRASKFYLL</sequence>
<organism evidence="2 3">
    <name type="scientific">Plasmodium vivax India VII</name>
    <dbReference type="NCBI Taxonomy" id="1077284"/>
    <lineage>
        <taxon>Eukaryota</taxon>
        <taxon>Sar</taxon>
        <taxon>Alveolata</taxon>
        <taxon>Apicomplexa</taxon>
        <taxon>Aconoidasida</taxon>
        <taxon>Haemosporida</taxon>
        <taxon>Plasmodiidae</taxon>
        <taxon>Plasmodium</taxon>
        <taxon>Plasmodium (Plasmodium)</taxon>
    </lineage>
</organism>
<feature type="transmembrane region" description="Helical" evidence="1">
    <location>
        <begin position="345"/>
        <end position="365"/>
    </location>
</feature>
<name>A0A0J9SGU0_PLAVI</name>
<gene>
    <name evidence="2" type="ORF">PVIIG_03453</name>
</gene>
<dbReference type="OrthoDB" id="387326at2759"/>
<keyword evidence="1" id="KW-0812">Transmembrane</keyword>
<dbReference type="Pfam" id="PF12420">
    <property type="entry name" value="DUF3671"/>
    <property type="match status" value="1"/>
</dbReference>
<dbReference type="InterPro" id="IPR022139">
    <property type="entry name" value="Fam-L/Fam-M-like_plasmodium"/>
</dbReference>
<evidence type="ECO:0000256" key="1">
    <source>
        <dbReference type="SAM" id="Phobius"/>
    </source>
</evidence>
<evidence type="ECO:0000313" key="3">
    <source>
        <dbReference type="Proteomes" id="UP000053562"/>
    </source>
</evidence>
<dbReference type="Proteomes" id="UP000053562">
    <property type="component" value="Unassembled WGS sequence"/>
</dbReference>
<evidence type="ECO:0000313" key="2">
    <source>
        <dbReference type="EMBL" id="KMZ82199.1"/>
    </source>
</evidence>
<accession>A0A0J9SGU0</accession>
<protein>
    <submittedName>
        <fullName evidence="2">Pv-fam-b protein</fullName>
    </submittedName>
</protein>
<keyword evidence="1" id="KW-1133">Transmembrane helix</keyword>
<feature type="transmembrane region" description="Helical" evidence="1">
    <location>
        <begin position="322"/>
        <end position="340"/>
    </location>
</feature>
<reference evidence="2 3" key="1">
    <citation type="submission" date="2011-08" db="EMBL/GenBank/DDBJ databases">
        <title>The Genome Sequence of Plasmodium vivax India VII.</title>
        <authorList>
            <consortium name="The Broad Institute Genome Sequencing Platform"/>
            <consortium name="The Broad Institute Genome Sequencing Center for Infectious Disease"/>
            <person name="Neafsey D."/>
            <person name="Carlton J."/>
            <person name="Barnwell J."/>
            <person name="Collins W."/>
            <person name="Escalante A."/>
            <person name="Mullikin J."/>
            <person name="Saul A."/>
            <person name="Guigo R."/>
            <person name="Camara F."/>
            <person name="Young S.K."/>
            <person name="Zeng Q."/>
            <person name="Gargeya S."/>
            <person name="Fitzgerald M."/>
            <person name="Haas B."/>
            <person name="Abouelleil A."/>
            <person name="Alvarado L."/>
            <person name="Arachchi H.M."/>
            <person name="Berlin A."/>
            <person name="Brown A."/>
            <person name="Chapman S.B."/>
            <person name="Chen Z."/>
            <person name="Dunbar C."/>
            <person name="Freedman E."/>
            <person name="Gearin G."/>
            <person name="Gellesch M."/>
            <person name="Goldberg J."/>
            <person name="Griggs A."/>
            <person name="Gujja S."/>
            <person name="Heiman D."/>
            <person name="Howarth C."/>
            <person name="Larson L."/>
            <person name="Lui A."/>
            <person name="MacDonald P.J.P."/>
            <person name="Montmayeur A."/>
            <person name="Murphy C."/>
            <person name="Neiman D."/>
            <person name="Pearson M."/>
            <person name="Priest M."/>
            <person name="Roberts A."/>
            <person name="Saif S."/>
            <person name="Shea T."/>
            <person name="Shenoy N."/>
            <person name="Sisk P."/>
            <person name="Stolte C."/>
            <person name="Sykes S."/>
            <person name="Wortman J."/>
            <person name="Nusbaum C."/>
            <person name="Birren B."/>
        </authorList>
    </citation>
    <scope>NUCLEOTIDE SEQUENCE [LARGE SCALE GENOMIC DNA]</scope>
    <source>
        <strain evidence="2 3">India VII</strain>
    </source>
</reference>
<dbReference type="EMBL" id="KQ234203">
    <property type="protein sequence ID" value="KMZ82199.1"/>
    <property type="molecule type" value="Genomic_DNA"/>
</dbReference>